<protein>
    <recommendedName>
        <fullName evidence="1">PRISE-like Rossmann-fold domain-containing protein</fullName>
    </recommendedName>
</protein>
<accession>A0AAD4CKZ5</accession>
<evidence type="ECO:0000259" key="1">
    <source>
        <dbReference type="Pfam" id="PF22917"/>
    </source>
</evidence>
<evidence type="ECO:0000313" key="2">
    <source>
        <dbReference type="EMBL" id="KAF9888470.1"/>
    </source>
</evidence>
<sequence>MGSIAEPGHALVFGASGINGWAFVNAILNDYPTADSFNRVTAFTNRPLSTEAAQWPQSDKLHLVSGLDLINNSQEELEREFVQRIPQLDKVTAVYFCAYVMDPNAETEIALNIAMLKKTVIAIEKLSSKLQVVAFPTGVKAYGVHLLDQFPFKDNLPLKESHPPIPEPARSLLFYTHQWELMKTLSEGKSWFYCDVRPDIIIGFVPNNSAHNLAQWIALYLSLYREIHGEGAEVVFPGTKSWSILSNDSNQDTIARFAIYASLHPEASAGKSLNCSDHSQPTSWSVKWPILCQYFGLKGVAPTNGAGPDPAAFLREHQDQWVAMEKKYGLQTGHLLGDNISLAHVSYFLMSQFDFDRQVDLTEMHRVWGEATEERNIQEGWFTTFDRFKTAKIIPEF</sequence>
<dbReference type="PANTHER" id="PTHR32487">
    <property type="entry name" value="3-OXO-DELTA(4,5)-STEROID 5-BETA-REDUCTASE"/>
    <property type="match status" value="1"/>
</dbReference>
<feature type="domain" description="PRISE-like Rossmann-fold" evidence="1">
    <location>
        <begin position="10"/>
        <end position="395"/>
    </location>
</feature>
<organism evidence="2 3">
    <name type="scientific">Aspergillus nanangensis</name>
    <dbReference type="NCBI Taxonomy" id="2582783"/>
    <lineage>
        <taxon>Eukaryota</taxon>
        <taxon>Fungi</taxon>
        <taxon>Dikarya</taxon>
        <taxon>Ascomycota</taxon>
        <taxon>Pezizomycotina</taxon>
        <taxon>Eurotiomycetes</taxon>
        <taxon>Eurotiomycetidae</taxon>
        <taxon>Eurotiales</taxon>
        <taxon>Aspergillaceae</taxon>
        <taxon>Aspergillus</taxon>
        <taxon>Aspergillus subgen. Circumdati</taxon>
    </lineage>
</organism>
<dbReference type="EMBL" id="VCAU01000046">
    <property type="protein sequence ID" value="KAF9888470.1"/>
    <property type="molecule type" value="Genomic_DNA"/>
</dbReference>
<dbReference type="Gene3D" id="3.40.50.720">
    <property type="entry name" value="NAD(P)-binding Rossmann-like Domain"/>
    <property type="match status" value="1"/>
</dbReference>
<gene>
    <name evidence="2" type="ORF">FE257_008577</name>
</gene>
<dbReference type="SUPFAM" id="SSF51735">
    <property type="entry name" value="NAD(P)-binding Rossmann-fold domains"/>
    <property type="match status" value="1"/>
</dbReference>
<proteinExistence type="predicted"/>
<dbReference type="Pfam" id="PF22917">
    <property type="entry name" value="PRISE"/>
    <property type="match status" value="1"/>
</dbReference>
<reference evidence="2" key="2">
    <citation type="submission" date="2020-02" db="EMBL/GenBank/DDBJ databases">
        <authorList>
            <person name="Gilchrist C.L.M."/>
            <person name="Chooi Y.-H."/>
        </authorList>
    </citation>
    <scope>NUCLEOTIDE SEQUENCE</scope>
    <source>
        <strain evidence="2">MST-FP2251</strain>
    </source>
</reference>
<name>A0AAD4CKZ5_ASPNN</name>
<dbReference type="AlphaFoldDB" id="A0AAD4CKZ5"/>
<dbReference type="InterPro" id="IPR036291">
    <property type="entry name" value="NAD(P)-bd_dom_sf"/>
</dbReference>
<evidence type="ECO:0000313" key="3">
    <source>
        <dbReference type="Proteomes" id="UP001194746"/>
    </source>
</evidence>
<dbReference type="Proteomes" id="UP001194746">
    <property type="component" value="Unassembled WGS sequence"/>
</dbReference>
<keyword evidence="3" id="KW-1185">Reference proteome</keyword>
<dbReference type="InterPro" id="IPR055222">
    <property type="entry name" value="PRISE-like_Rossmann-fold"/>
</dbReference>
<dbReference type="CDD" id="cd08948">
    <property type="entry name" value="5beta-POR_like_SDR_a"/>
    <property type="match status" value="1"/>
</dbReference>
<comment type="caution">
    <text evidence="2">The sequence shown here is derived from an EMBL/GenBank/DDBJ whole genome shotgun (WGS) entry which is preliminary data.</text>
</comment>
<reference evidence="2" key="1">
    <citation type="journal article" date="2019" name="Beilstein J. Org. Chem.">
        <title>Nanangenines: drimane sesquiterpenoids as the dominant metabolite cohort of a novel Australian fungus, Aspergillus nanangensis.</title>
        <authorList>
            <person name="Lacey H.J."/>
            <person name="Gilchrist C.L.M."/>
            <person name="Crombie A."/>
            <person name="Kalaitzis J.A."/>
            <person name="Vuong D."/>
            <person name="Rutledge P.J."/>
            <person name="Turner P."/>
            <person name="Pitt J.I."/>
            <person name="Lacey E."/>
            <person name="Chooi Y.H."/>
            <person name="Piggott A.M."/>
        </authorList>
    </citation>
    <scope>NUCLEOTIDE SEQUENCE</scope>
    <source>
        <strain evidence="2">MST-FP2251</strain>
    </source>
</reference>
<dbReference type="PANTHER" id="PTHR32487:SF8">
    <property type="entry name" value="NAD-DEPENDENT EPIMERASE_DEHYDRATASE DOMAIN-CONTAINING PROTEIN"/>
    <property type="match status" value="1"/>
</dbReference>